<feature type="domain" description="LOB" evidence="2">
    <location>
        <begin position="5"/>
        <end position="107"/>
    </location>
</feature>
<gene>
    <name evidence="3" type="ORF">M569_09760</name>
</gene>
<dbReference type="OrthoDB" id="1893065at2759"/>
<dbReference type="PANTHER" id="PTHR31301:SF21">
    <property type="entry name" value="LOB DOMAIN-CONTAINING PROTEIN 27-RELATED"/>
    <property type="match status" value="1"/>
</dbReference>
<evidence type="ECO:0000313" key="3">
    <source>
        <dbReference type="EMBL" id="EPS65020.1"/>
    </source>
</evidence>
<protein>
    <recommendedName>
        <fullName evidence="2">LOB domain-containing protein</fullName>
    </recommendedName>
</protein>
<reference evidence="3 4" key="1">
    <citation type="journal article" date="2013" name="BMC Genomics">
        <title>The miniature genome of a carnivorous plant Genlisea aurea contains a low number of genes and short non-coding sequences.</title>
        <authorList>
            <person name="Leushkin E.V."/>
            <person name="Sutormin R.A."/>
            <person name="Nabieva E.R."/>
            <person name="Penin A.A."/>
            <person name="Kondrashov A.S."/>
            <person name="Logacheva M.D."/>
        </authorList>
    </citation>
    <scope>NUCLEOTIDE SEQUENCE [LARGE SCALE GENOMIC DNA]</scope>
</reference>
<dbReference type="EMBL" id="AUSU01004475">
    <property type="protein sequence ID" value="EPS65020.1"/>
    <property type="molecule type" value="Genomic_DNA"/>
</dbReference>
<dbReference type="InterPro" id="IPR004883">
    <property type="entry name" value="LOB"/>
</dbReference>
<comment type="similarity">
    <text evidence="1">Belongs to the LOB domain-containing protein family.</text>
</comment>
<dbReference type="Pfam" id="PF03195">
    <property type="entry name" value="LOB"/>
    <property type="match status" value="1"/>
</dbReference>
<dbReference type="PROSITE" id="PS50891">
    <property type="entry name" value="LOB"/>
    <property type="match status" value="1"/>
</dbReference>
<evidence type="ECO:0000256" key="1">
    <source>
        <dbReference type="ARBA" id="ARBA00005474"/>
    </source>
</evidence>
<comment type="caution">
    <text evidence="3">The sequence shown here is derived from an EMBL/GenBank/DDBJ whole genome shotgun (WGS) entry which is preliminary data.</text>
</comment>
<keyword evidence="4" id="KW-1185">Reference proteome</keyword>
<dbReference type="PANTHER" id="PTHR31301">
    <property type="entry name" value="LOB DOMAIN-CONTAINING PROTEIN 4-RELATED"/>
    <property type="match status" value="1"/>
</dbReference>
<proteinExistence type="inferred from homology"/>
<organism evidence="3 4">
    <name type="scientific">Genlisea aurea</name>
    <dbReference type="NCBI Taxonomy" id="192259"/>
    <lineage>
        <taxon>Eukaryota</taxon>
        <taxon>Viridiplantae</taxon>
        <taxon>Streptophyta</taxon>
        <taxon>Embryophyta</taxon>
        <taxon>Tracheophyta</taxon>
        <taxon>Spermatophyta</taxon>
        <taxon>Magnoliopsida</taxon>
        <taxon>eudicotyledons</taxon>
        <taxon>Gunneridae</taxon>
        <taxon>Pentapetalae</taxon>
        <taxon>asterids</taxon>
        <taxon>lamiids</taxon>
        <taxon>Lamiales</taxon>
        <taxon>Lentibulariaceae</taxon>
        <taxon>Genlisea</taxon>
    </lineage>
</organism>
<dbReference type="AlphaFoldDB" id="S8CDT2"/>
<evidence type="ECO:0000259" key="2">
    <source>
        <dbReference type="PROSITE" id="PS50891"/>
    </source>
</evidence>
<dbReference type="Proteomes" id="UP000015453">
    <property type="component" value="Unassembled WGS sequence"/>
</dbReference>
<accession>S8CDT2</accession>
<sequence length="111" mass="13046">GSNNLACAACKYQRRKCTPNCPLAPYFPASEPRMFQNVHRLFGVSNVTKILRQLRNKDHRDDAMKSIIYEADMRRRFPVHGCSAVIHQLRWQLEYLANELRFVCSQLESYR</sequence>
<name>S8CDT2_9LAMI</name>
<feature type="non-terminal residue" evidence="3">
    <location>
        <position position="111"/>
    </location>
</feature>
<evidence type="ECO:0000313" key="4">
    <source>
        <dbReference type="Proteomes" id="UP000015453"/>
    </source>
</evidence>
<feature type="non-terminal residue" evidence="3">
    <location>
        <position position="1"/>
    </location>
</feature>